<protein>
    <submittedName>
        <fullName evidence="2">Uncharacterized protein</fullName>
    </submittedName>
</protein>
<sequence>MLFMKRKVIRRVTSGVDDEANDEMTSLMSPPLICYASPPDLSTRRSLHELILISSSDLSDDHSDDHSSYSSSSPPLCPTNERGLDTPMNVTGPLEYRSKCVIVVQCSVVKFVQHDLLAIRLSIRAIQPGVAIMYIKFPSVSYLPNFPSTKVAAFTCEVCPSIF</sequence>
<evidence type="ECO:0000256" key="1">
    <source>
        <dbReference type="SAM" id="MobiDB-lite"/>
    </source>
</evidence>
<reference evidence="2 3" key="1">
    <citation type="submission" date="2019-08" db="EMBL/GenBank/DDBJ databases">
        <authorList>
            <person name="Alioto T."/>
            <person name="Alioto T."/>
            <person name="Gomez Garrido J."/>
        </authorList>
    </citation>
    <scope>NUCLEOTIDE SEQUENCE [LARGE SCALE GENOMIC DNA]</scope>
</reference>
<accession>A0A5E4MMQ2</accession>
<name>A0A5E4MMQ2_9HEMI</name>
<keyword evidence="3" id="KW-1185">Reference proteome</keyword>
<evidence type="ECO:0000313" key="3">
    <source>
        <dbReference type="Proteomes" id="UP000325440"/>
    </source>
</evidence>
<dbReference type="AlphaFoldDB" id="A0A5E4MMQ2"/>
<evidence type="ECO:0000313" key="2">
    <source>
        <dbReference type="EMBL" id="VVC32896.1"/>
    </source>
</evidence>
<organism evidence="2 3">
    <name type="scientific">Cinara cedri</name>
    <dbReference type="NCBI Taxonomy" id="506608"/>
    <lineage>
        <taxon>Eukaryota</taxon>
        <taxon>Metazoa</taxon>
        <taxon>Ecdysozoa</taxon>
        <taxon>Arthropoda</taxon>
        <taxon>Hexapoda</taxon>
        <taxon>Insecta</taxon>
        <taxon>Pterygota</taxon>
        <taxon>Neoptera</taxon>
        <taxon>Paraneoptera</taxon>
        <taxon>Hemiptera</taxon>
        <taxon>Sternorrhyncha</taxon>
        <taxon>Aphidomorpha</taxon>
        <taxon>Aphidoidea</taxon>
        <taxon>Aphididae</taxon>
        <taxon>Lachninae</taxon>
        <taxon>Cinara</taxon>
    </lineage>
</organism>
<dbReference type="Proteomes" id="UP000325440">
    <property type="component" value="Unassembled WGS sequence"/>
</dbReference>
<proteinExistence type="predicted"/>
<feature type="region of interest" description="Disordered" evidence="1">
    <location>
        <begin position="58"/>
        <end position="83"/>
    </location>
</feature>
<dbReference type="EMBL" id="CABPRJ010000960">
    <property type="protein sequence ID" value="VVC32896.1"/>
    <property type="molecule type" value="Genomic_DNA"/>
</dbReference>
<gene>
    <name evidence="2" type="ORF">CINCED_3A024741</name>
</gene>